<feature type="compositionally biased region" description="Basic residues" evidence="2">
    <location>
        <begin position="1"/>
        <end position="11"/>
    </location>
</feature>
<feature type="region of interest" description="Disordered" evidence="2">
    <location>
        <begin position="66"/>
        <end position="86"/>
    </location>
</feature>
<dbReference type="Proteomes" id="UP001252243">
    <property type="component" value="Unassembled WGS sequence"/>
</dbReference>
<evidence type="ECO:0000256" key="2">
    <source>
        <dbReference type="SAM" id="MobiDB-lite"/>
    </source>
</evidence>
<reference evidence="3 4" key="1">
    <citation type="submission" date="2023-07" db="EMBL/GenBank/DDBJ databases">
        <title>Sorghum-associated microbial communities from plants grown in Nebraska, USA.</title>
        <authorList>
            <person name="Schachtman D."/>
        </authorList>
    </citation>
    <scope>NUCLEOTIDE SEQUENCE [LARGE SCALE GENOMIC DNA]</scope>
    <source>
        <strain evidence="3 4">BE167</strain>
    </source>
</reference>
<accession>A0ABU1UAG8</accession>
<dbReference type="InterPro" id="IPR005754">
    <property type="entry name" value="Sortase"/>
</dbReference>
<gene>
    <name evidence="3" type="ORF">J2X01_001429</name>
</gene>
<proteinExistence type="predicted"/>
<dbReference type="InterPro" id="IPR042001">
    <property type="entry name" value="Sortase_F"/>
</dbReference>
<dbReference type="Pfam" id="PF04203">
    <property type="entry name" value="Sortase"/>
    <property type="match status" value="1"/>
</dbReference>
<dbReference type="EMBL" id="JAVDVQ010000004">
    <property type="protein sequence ID" value="MDR7082144.1"/>
    <property type="molecule type" value="Genomic_DNA"/>
</dbReference>
<keyword evidence="1" id="KW-0378">Hydrolase</keyword>
<organism evidence="3 4">
    <name type="scientific">Arthrobacter ginsengisoli</name>
    <dbReference type="NCBI Taxonomy" id="1356565"/>
    <lineage>
        <taxon>Bacteria</taxon>
        <taxon>Bacillati</taxon>
        <taxon>Actinomycetota</taxon>
        <taxon>Actinomycetes</taxon>
        <taxon>Micrococcales</taxon>
        <taxon>Micrococcaceae</taxon>
        <taxon>Arthrobacter</taxon>
    </lineage>
</organism>
<evidence type="ECO:0000313" key="4">
    <source>
        <dbReference type="Proteomes" id="UP001252243"/>
    </source>
</evidence>
<dbReference type="SUPFAM" id="SSF63817">
    <property type="entry name" value="Sortase"/>
    <property type="match status" value="1"/>
</dbReference>
<dbReference type="CDD" id="cd05829">
    <property type="entry name" value="Sortase_F"/>
    <property type="match status" value="1"/>
</dbReference>
<evidence type="ECO:0000313" key="3">
    <source>
        <dbReference type="EMBL" id="MDR7082144.1"/>
    </source>
</evidence>
<evidence type="ECO:0008006" key="5">
    <source>
        <dbReference type="Google" id="ProtNLM"/>
    </source>
</evidence>
<name>A0ABU1UAG8_9MICC</name>
<feature type="region of interest" description="Disordered" evidence="2">
    <location>
        <begin position="1"/>
        <end position="22"/>
    </location>
</feature>
<evidence type="ECO:0000256" key="1">
    <source>
        <dbReference type="ARBA" id="ARBA00022801"/>
    </source>
</evidence>
<comment type="caution">
    <text evidence="3">The sequence shown here is derived from an EMBL/GenBank/DDBJ whole genome shotgun (WGS) entry which is preliminary data.</text>
</comment>
<dbReference type="RefSeq" id="WP_310052265.1">
    <property type="nucleotide sequence ID" value="NZ_JAVDVQ010000004.1"/>
</dbReference>
<keyword evidence="4" id="KW-1185">Reference proteome</keyword>
<protein>
    <recommendedName>
        <fullName evidence="5">Sortase</fullName>
    </recommendedName>
</protein>
<dbReference type="Gene3D" id="2.40.260.10">
    <property type="entry name" value="Sortase"/>
    <property type="match status" value="1"/>
</dbReference>
<sequence>MKRSTTAHTARRGPAPGPRTSGQSFAARIAAATVTVALLITGCTAPQETAAPQPVATAQATTVPVPGTSIPVRPATPTAEAPKDPAPRFLAVDGTTISMPIVEVGVSPDGAMEIPEPFNEAGWYRFGPAPGAAAGTAVIAAHVDTTSDSAPFSQLKSLPPGTLVTVQREGAAPVTFRVTGVELMAKDAFDGPSIFRRDGPPELKLVTCGGRWLDEEQDYGDNVIVTAVPA</sequence>
<dbReference type="InterPro" id="IPR023365">
    <property type="entry name" value="Sortase_dom-sf"/>
</dbReference>